<dbReference type="AlphaFoldDB" id="E3BH27"/>
<dbReference type="Gene3D" id="3.40.50.2300">
    <property type="match status" value="1"/>
</dbReference>
<evidence type="ECO:0000313" key="12">
    <source>
        <dbReference type="EMBL" id="EFP97664.1"/>
    </source>
</evidence>
<keyword evidence="5 9" id="KW-0805">Transcription regulation</keyword>
<dbReference type="PANTHER" id="PTHR45526:SF1">
    <property type="entry name" value="TRANSCRIPTIONAL REGULATORY PROTEIN DCUR-RELATED"/>
    <property type="match status" value="1"/>
</dbReference>
<dbReference type="InterPro" id="IPR048714">
    <property type="entry name" value="DpiA-like_HTH"/>
</dbReference>
<dbReference type="Proteomes" id="UP000002943">
    <property type="component" value="Unassembled WGS sequence"/>
</dbReference>
<evidence type="ECO:0000256" key="6">
    <source>
        <dbReference type="ARBA" id="ARBA00023125"/>
    </source>
</evidence>
<evidence type="ECO:0000256" key="8">
    <source>
        <dbReference type="ARBA" id="ARBA00023163"/>
    </source>
</evidence>
<dbReference type="OrthoDB" id="9802426at2"/>
<evidence type="ECO:0000256" key="4">
    <source>
        <dbReference type="ARBA" id="ARBA00023012"/>
    </source>
</evidence>
<keyword evidence="2 9" id="KW-0963">Cytoplasm</keyword>
<keyword evidence="4 9" id="KW-0902">Two-component regulatory system</keyword>
<evidence type="ECO:0000259" key="11">
    <source>
        <dbReference type="PROSITE" id="PS50110"/>
    </source>
</evidence>
<dbReference type="PROSITE" id="PS50110">
    <property type="entry name" value="RESPONSE_REGULATORY"/>
    <property type="match status" value="1"/>
</dbReference>
<keyword evidence="7 9" id="KW-0010">Activator</keyword>
<dbReference type="InterPro" id="IPR024187">
    <property type="entry name" value="Sig_transdc_resp-reg_cit/mal"/>
</dbReference>
<dbReference type="EMBL" id="AEIU01000052">
    <property type="protein sequence ID" value="EFP97664.1"/>
    <property type="molecule type" value="Genomic_DNA"/>
</dbReference>
<evidence type="ECO:0000256" key="2">
    <source>
        <dbReference type="ARBA" id="ARBA00022490"/>
    </source>
</evidence>
<evidence type="ECO:0000256" key="9">
    <source>
        <dbReference type="PIRNR" id="PIRNR006171"/>
    </source>
</evidence>
<dbReference type="InterPro" id="IPR001789">
    <property type="entry name" value="Sig_transdc_resp-reg_receiver"/>
</dbReference>
<evidence type="ECO:0000313" key="13">
    <source>
        <dbReference type="Proteomes" id="UP000002943"/>
    </source>
</evidence>
<dbReference type="GO" id="GO:0003700">
    <property type="term" value="F:DNA-binding transcription factor activity"/>
    <property type="evidence" value="ECO:0007669"/>
    <property type="project" value="InterPro"/>
</dbReference>
<name>E3BH27_9VIBR</name>
<dbReference type="eggNOG" id="COG4565">
    <property type="taxonomic scope" value="Bacteria"/>
</dbReference>
<dbReference type="GO" id="GO:0000156">
    <property type="term" value="F:phosphorelay response regulator activity"/>
    <property type="evidence" value="ECO:0007669"/>
    <property type="project" value="TreeGrafter"/>
</dbReference>
<feature type="modified residue" description="4-aspartylphosphate" evidence="10">
    <location>
        <position position="63"/>
    </location>
</feature>
<evidence type="ECO:0000256" key="3">
    <source>
        <dbReference type="ARBA" id="ARBA00022553"/>
    </source>
</evidence>
<organism evidence="12 13">
    <name type="scientific">Vibrio caribbeanicus ATCC BAA-2122</name>
    <dbReference type="NCBI Taxonomy" id="796620"/>
    <lineage>
        <taxon>Bacteria</taxon>
        <taxon>Pseudomonadati</taxon>
        <taxon>Pseudomonadota</taxon>
        <taxon>Gammaproteobacteria</taxon>
        <taxon>Vibrionales</taxon>
        <taxon>Vibrionaceae</taxon>
        <taxon>Vibrio</taxon>
    </lineage>
</organism>
<dbReference type="STRING" id="796620.VIBC2010_00365"/>
<comment type="caution">
    <text evidence="12">The sequence shown here is derived from an EMBL/GenBank/DDBJ whole genome shotgun (WGS) entry which is preliminary data.</text>
</comment>
<gene>
    <name evidence="12" type="ORF">VIBC2010_00365</name>
</gene>
<dbReference type="RefSeq" id="WP_009600273.1">
    <property type="nucleotide sequence ID" value="NZ_AEIU01000052.1"/>
</dbReference>
<dbReference type="SUPFAM" id="SSF52172">
    <property type="entry name" value="CheY-like"/>
    <property type="match status" value="1"/>
</dbReference>
<comment type="subcellular location">
    <subcellularLocation>
        <location evidence="1 9">Cytoplasm</location>
    </subcellularLocation>
</comment>
<protein>
    <recommendedName>
        <fullName evidence="9">Transcriptional regulatory protein</fullName>
    </recommendedName>
</protein>
<accession>E3BH27</accession>
<feature type="domain" description="Response regulatory" evidence="11">
    <location>
        <begin position="12"/>
        <end position="128"/>
    </location>
</feature>
<dbReference type="PANTHER" id="PTHR45526">
    <property type="entry name" value="TRANSCRIPTIONAL REGULATORY PROTEIN DPIA"/>
    <property type="match status" value="1"/>
</dbReference>
<dbReference type="InterPro" id="IPR011006">
    <property type="entry name" value="CheY-like_superfamily"/>
</dbReference>
<dbReference type="SMART" id="SM00448">
    <property type="entry name" value="REC"/>
    <property type="match status" value="1"/>
</dbReference>
<evidence type="ECO:0000256" key="7">
    <source>
        <dbReference type="ARBA" id="ARBA00023159"/>
    </source>
</evidence>
<dbReference type="PIRSF" id="PIRSF006171">
    <property type="entry name" value="RR_citrat_malat"/>
    <property type="match status" value="1"/>
</dbReference>
<dbReference type="InterPro" id="IPR051271">
    <property type="entry name" value="2C-system_Tx_regulators"/>
</dbReference>
<keyword evidence="3 10" id="KW-0597">Phosphoprotein</keyword>
<sequence length="237" mass="26810">MSDISDNSKKISVVIAEDDKQIAAIQQRFIARIPGFEVVGVAYNLKDAEELVDILKPDLLMLDVRFPSSTGLDLLRRIRAENAATDVILVTAAKEVETLQEAMRCGVFYYIVKPLIFEHLHDVLSNFIRHREKINNVASLRQDDIDSFLPHRNNSSDEPIVHRLPKGIDAITLKKIESVFNNKTEKLSAEEVGHIIGASRTTARRYLEYMIGNGHLEAEINYGSVGRPERRYKKALV</sequence>
<reference evidence="12 13" key="1">
    <citation type="journal article" date="2012" name="Int. J. Syst. Evol. Microbiol.">
        <title>Vibrio caribbeanicus sp. nov., isolated from the marine sponge Scleritoderma cyanea.</title>
        <authorList>
            <person name="Hoffmann M."/>
            <person name="Monday S.R."/>
            <person name="Allard M.W."/>
            <person name="Strain E.A."/>
            <person name="Whittaker P."/>
            <person name="Naum M."/>
            <person name="McCarthy P.J."/>
            <person name="Lopez J.V."/>
            <person name="Fischer M."/>
            <person name="Brown E.W."/>
        </authorList>
    </citation>
    <scope>NUCLEOTIDE SEQUENCE [LARGE SCALE GENOMIC DNA]</scope>
    <source>
        <strain evidence="12 13">ATCC BAA-2122</strain>
    </source>
</reference>
<keyword evidence="8 9" id="KW-0804">Transcription</keyword>
<dbReference type="Pfam" id="PF20714">
    <property type="entry name" value="HTH_64"/>
    <property type="match status" value="1"/>
</dbReference>
<evidence type="ECO:0000256" key="10">
    <source>
        <dbReference type="PROSITE-ProRule" id="PRU00169"/>
    </source>
</evidence>
<evidence type="ECO:0000256" key="5">
    <source>
        <dbReference type="ARBA" id="ARBA00023015"/>
    </source>
</evidence>
<keyword evidence="6 9" id="KW-0238">DNA-binding</keyword>
<keyword evidence="13" id="KW-1185">Reference proteome</keyword>
<dbReference type="GO" id="GO:0005737">
    <property type="term" value="C:cytoplasm"/>
    <property type="evidence" value="ECO:0007669"/>
    <property type="project" value="UniProtKB-SubCell"/>
</dbReference>
<dbReference type="GO" id="GO:0003677">
    <property type="term" value="F:DNA binding"/>
    <property type="evidence" value="ECO:0007669"/>
    <property type="project" value="UniProtKB-KW"/>
</dbReference>
<proteinExistence type="predicted"/>
<evidence type="ECO:0000256" key="1">
    <source>
        <dbReference type="ARBA" id="ARBA00004496"/>
    </source>
</evidence>
<dbReference type="Pfam" id="PF00072">
    <property type="entry name" value="Response_reg"/>
    <property type="match status" value="1"/>
</dbReference>